<keyword evidence="2" id="KW-1185">Reference proteome</keyword>
<sequence length="70" mass="7818">EQRFLLIRCFISRVTEEELTAGLKVWTRKQQVFCCASLSVNVSSALSPGTSSFHRRSGTFCFVGTEDVAE</sequence>
<comment type="caution">
    <text evidence="1">The sequence shown here is derived from an EMBL/GenBank/DDBJ whole genome shotgun (WGS) entry which is preliminary data.</text>
</comment>
<protein>
    <submittedName>
        <fullName evidence="1">Uncharacterized protein</fullName>
    </submittedName>
</protein>
<gene>
    <name evidence="1" type="ORF">XENOCAPTIV_020415</name>
</gene>
<accession>A0ABV0S4W4</accession>
<feature type="non-terminal residue" evidence="1">
    <location>
        <position position="1"/>
    </location>
</feature>
<evidence type="ECO:0000313" key="1">
    <source>
        <dbReference type="EMBL" id="MEQ2214798.1"/>
    </source>
</evidence>
<proteinExistence type="predicted"/>
<organism evidence="1 2">
    <name type="scientific">Xenoophorus captivus</name>
    <dbReference type="NCBI Taxonomy" id="1517983"/>
    <lineage>
        <taxon>Eukaryota</taxon>
        <taxon>Metazoa</taxon>
        <taxon>Chordata</taxon>
        <taxon>Craniata</taxon>
        <taxon>Vertebrata</taxon>
        <taxon>Euteleostomi</taxon>
        <taxon>Actinopterygii</taxon>
        <taxon>Neopterygii</taxon>
        <taxon>Teleostei</taxon>
        <taxon>Neoteleostei</taxon>
        <taxon>Acanthomorphata</taxon>
        <taxon>Ovalentaria</taxon>
        <taxon>Atherinomorphae</taxon>
        <taxon>Cyprinodontiformes</taxon>
        <taxon>Goodeidae</taxon>
        <taxon>Xenoophorus</taxon>
    </lineage>
</organism>
<dbReference type="Proteomes" id="UP001434883">
    <property type="component" value="Unassembled WGS sequence"/>
</dbReference>
<name>A0ABV0S4W4_9TELE</name>
<evidence type="ECO:0000313" key="2">
    <source>
        <dbReference type="Proteomes" id="UP001434883"/>
    </source>
</evidence>
<reference evidence="1 2" key="1">
    <citation type="submission" date="2021-06" db="EMBL/GenBank/DDBJ databases">
        <authorList>
            <person name="Palmer J.M."/>
        </authorList>
    </citation>
    <scope>NUCLEOTIDE SEQUENCE [LARGE SCALE GENOMIC DNA]</scope>
    <source>
        <strain evidence="1 2">XC_2019</strain>
        <tissue evidence="1">Muscle</tissue>
    </source>
</reference>
<dbReference type="EMBL" id="JAHRIN010067658">
    <property type="protein sequence ID" value="MEQ2214798.1"/>
    <property type="molecule type" value="Genomic_DNA"/>
</dbReference>